<accession>A0A0B2BUQ0</accession>
<evidence type="ECO:0000256" key="6">
    <source>
        <dbReference type="ARBA" id="ARBA00023163"/>
    </source>
</evidence>
<keyword evidence="2 7" id="KW-0963">Cytoplasm</keyword>
<evidence type="ECO:0000256" key="2">
    <source>
        <dbReference type="ARBA" id="ARBA00022490"/>
    </source>
</evidence>
<keyword evidence="3" id="KW-0677">Repeat</keyword>
<evidence type="ECO:0000256" key="4">
    <source>
        <dbReference type="ARBA" id="ARBA00023015"/>
    </source>
</evidence>
<comment type="subcellular location">
    <subcellularLocation>
        <location evidence="7">Cytoplasm</location>
        <location evidence="7">Nucleoid</location>
    </subcellularLocation>
</comment>
<evidence type="ECO:0000256" key="7">
    <source>
        <dbReference type="HAMAP-Rule" id="MF_01008"/>
    </source>
</evidence>
<evidence type="ECO:0000256" key="3">
    <source>
        <dbReference type="ARBA" id="ARBA00022737"/>
    </source>
</evidence>
<dbReference type="InterPro" id="IPR037914">
    <property type="entry name" value="SpoVT-AbrB_sf"/>
</dbReference>
<feature type="domain" description="SpoVT-AbrB" evidence="8">
    <location>
        <begin position="5"/>
        <end position="47"/>
    </location>
</feature>
<evidence type="ECO:0000256" key="1">
    <source>
        <dbReference type="ARBA" id="ARBA00013860"/>
    </source>
</evidence>
<proteinExistence type="inferred from homology"/>
<keyword evidence="6 7" id="KW-0804">Transcription</keyword>
<dbReference type="PANTHER" id="PTHR34701">
    <property type="entry name" value="TRANSCRIPTIONAL REGULATOR MRAZ"/>
    <property type="match status" value="1"/>
</dbReference>
<evidence type="ECO:0000313" key="9">
    <source>
        <dbReference type="EMBL" id="PJJ56033.1"/>
    </source>
</evidence>
<evidence type="ECO:0000256" key="5">
    <source>
        <dbReference type="ARBA" id="ARBA00023125"/>
    </source>
</evidence>
<evidence type="ECO:0000259" key="8">
    <source>
        <dbReference type="PROSITE" id="PS51740"/>
    </source>
</evidence>
<dbReference type="CDD" id="cd16320">
    <property type="entry name" value="MraZ_N"/>
    <property type="match status" value="1"/>
</dbReference>
<comment type="caution">
    <text evidence="9">The sequence shown here is derived from an EMBL/GenBank/DDBJ whole genome shotgun (WGS) entry which is preliminary data.</text>
</comment>
<keyword evidence="5 7" id="KW-0238">DNA-binding</keyword>
<dbReference type="PANTHER" id="PTHR34701:SF1">
    <property type="entry name" value="TRANSCRIPTIONAL REGULATOR MRAZ"/>
    <property type="match status" value="1"/>
</dbReference>
<feature type="domain" description="SpoVT-AbrB" evidence="8">
    <location>
        <begin position="76"/>
        <end position="119"/>
    </location>
</feature>
<dbReference type="InterPro" id="IPR007159">
    <property type="entry name" value="SpoVT-AbrB_dom"/>
</dbReference>
<protein>
    <recommendedName>
        <fullName evidence="1 7">Transcriptional regulator MraZ</fullName>
    </recommendedName>
</protein>
<dbReference type="GO" id="GO:2000143">
    <property type="term" value="P:negative regulation of DNA-templated transcription initiation"/>
    <property type="evidence" value="ECO:0007669"/>
    <property type="project" value="TreeGrafter"/>
</dbReference>
<evidence type="ECO:0000313" key="10">
    <source>
        <dbReference type="Proteomes" id="UP000230842"/>
    </source>
</evidence>
<dbReference type="OrthoDB" id="9807753at2"/>
<keyword evidence="10" id="KW-1185">Reference proteome</keyword>
<dbReference type="Gene3D" id="3.40.1550.20">
    <property type="entry name" value="Transcriptional regulator MraZ domain"/>
    <property type="match status" value="1"/>
</dbReference>
<reference evidence="9 10" key="1">
    <citation type="submission" date="2017-11" db="EMBL/GenBank/DDBJ databases">
        <title>Genomic Encyclopedia of Archaeal and Bacterial Type Strains, Phase II (KMG-II): From Individual Species to Whole Genera.</title>
        <authorList>
            <person name="Goeker M."/>
        </authorList>
    </citation>
    <scope>NUCLEOTIDE SEQUENCE [LARGE SCALE GENOMIC DNA]</scope>
    <source>
        <strain evidence="9 10">DSM 27763</strain>
    </source>
</reference>
<dbReference type="InterPro" id="IPR035642">
    <property type="entry name" value="MraZ_N"/>
</dbReference>
<dbReference type="HAMAP" id="MF_01008">
    <property type="entry name" value="MraZ"/>
    <property type="match status" value="1"/>
</dbReference>
<dbReference type="GO" id="GO:0005737">
    <property type="term" value="C:cytoplasm"/>
    <property type="evidence" value="ECO:0007669"/>
    <property type="project" value="UniProtKB-UniRule"/>
</dbReference>
<dbReference type="GO" id="GO:0009295">
    <property type="term" value="C:nucleoid"/>
    <property type="evidence" value="ECO:0007669"/>
    <property type="project" value="UniProtKB-SubCell"/>
</dbReference>
<dbReference type="Proteomes" id="UP000230842">
    <property type="component" value="Unassembled WGS sequence"/>
</dbReference>
<dbReference type="GO" id="GO:0000976">
    <property type="term" value="F:transcription cis-regulatory region binding"/>
    <property type="evidence" value="ECO:0007669"/>
    <property type="project" value="TreeGrafter"/>
</dbReference>
<dbReference type="InterPro" id="IPR003444">
    <property type="entry name" value="MraZ"/>
</dbReference>
<comment type="subunit">
    <text evidence="7">Forms oligomers.</text>
</comment>
<dbReference type="EMBL" id="PGEZ01000001">
    <property type="protein sequence ID" value="PJJ56033.1"/>
    <property type="molecule type" value="Genomic_DNA"/>
</dbReference>
<dbReference type="RefSeq" id="WP_039340177.1">
    <property type="nucleotide sequence ID" value="NZ_PGEZ01000001.1"/>
</dbReference>
<dbReference type="Pfam" id="PF02381">
    <property type="entry name" value="MraZ"/>
    <property type="match status" value="2"/>
</dbReference>
<dbReference type="SUPFAM" id="SSF89447">
    <property type="entry name" value="AbrB/MazE/MraZ-like"/>
    <property type="match status" value="1"/>
</dbReference>
<dbReference type="NCBIfam" id="TIGR00242">
    <property type="entry name" value="division/cell wall cluster transcriptional repressor MraZ"/>
    <property type="match status" value="1"/>
</dbReference>
<dbReference type="GO" id="GO:0003700">
    <property type="term" value="F:DNA-binding transcription factor activity"/>
    <property type="evidence" value="ECO:0007669"/>
    <property type="project" value="UniProtKB-UniRule"/>
</dbReference>
<dbReference type="InterPro" id="IPR035644">
    <property type="entry name" value="MraZ_C"/>
</dbReference>
<gene>
    <name evidence="7" type="primary">mraZ</name>
    <name evidence="9" type="ORF">CLV56_0237</name>
</gene>
<dbReference type="PROSITE" id="PS51740">
    <property type="entry name" value="SPOVT_ABRB"/>
    <property type="match status" value="2"/>
</dbReference>
<name>A0A0B2BUQ0_9ACTN</name>
<keyword evidence="4 7" id="KW-0805">Transcription regulation</keyword>
<dbReference type="InterPro" id="IPR038619">
    <property type="entry name" value="MraZ_sf"/>
</dbReference>
<dbReference type="AlphaFoldDB" id="A0A0B2BUQ0"/>
<organism evidence="9 10">
    <name type="scientific">Mumia flava</name>
    <dbReference type="NCBI Taxonomy" id="1348852"/>
    <lineage>
        <taxon>Bacteria</taxon>
        <taxon>Bacillati</taxon>
        <taxon>Actinomycetota</taxon>
        <taxon>Actinomycetes</taxon>
        <taxon>Propionibacteriales</taxon>
        <taxon>Nocardioidaceae</taxon>
        <taxon>Mumia</taxon>
    </lineage>
</organism>
<dbReference type="InterPro" id="IPR020603">
    <property type="entry name" value="MraZ_dom"/>
</dbReference>
<sequence>MFVGTYTPRLDDKGRLFLPAKFRERFAEGLVLTKGQERAIYVWTAADFQAFTERIRNTPFTNKATRDFVRVLFAGASDDAPDKQGRITIPPPLREYARLGRDCVVVGAGERVEIWEAQSWADYSEAQEESFAQLSEEVIEGLF</sequence>
<comment type="similarity">
    <text evidence="7">Belongs to the MraZ family.</text>
</comment>
<dbReference type="CDD" id="cd16321">
    <property type="entry name" value="MraZ_C"/>
    <property type="match status" value="1"/>
</dbReference>